<dbReference type="Proteomes" id="UP000579153">
    <property type="component" value="Unassembled WGS sequence"/>
</dbReference>
<dbReference type="InterPro" id="IPR051317">
    <property type="entry name" value="Gfo/Idh/MocA_oxidoreduct"/>
</dbReference>
<feature type="domain" description="GFO/IDH/MocA-like oxidoreductase" evidence="4">
    <location>
        <begin position="136"/>
        <end position="256"/>
    </location>
</feature>
<evidence type="ECO:0000256" key="1">
    <source>
        <dbReference type="ARBA" id="ARBA00010928"/>
    </source>
</evidence>
<dbReference type="Gene3D" id="3.40.50.720">
    <property type="entry name" value="NAD(P)-binding Rossmann-like Domain"/>
    <property type="match status" value="1"/>
</dbReference>
<evidence type="ECO:0000313" key="5">
    <source>
        <dbReference type="EMBL" id="MBB5782802.1"/>
    </source>
</evidence>
<dbReference type="InterPro" id="IPR055170">
    <property type="entry name" value="GFO_IDH_MocA-like_dom"/>
</dbReference>
<feature type="domain" description="Gfo/Idh/MocA-like oxidoreductase N-terminal" evidence="3">
    <location>
        <begin position="7"/>
        <end position="126"/>
    </location>
</feature>
<dbReference type="RefSeq" id="WP_185075829.1">
    <property type="nucleotide sequence ID" value="NZ_JACHMB010000001.1"/>
</dbReference>
<evidence type="ECO:0000259" key="3">
    <source>
        <dbReference type="Pfam" id="PF01408"/>
    </source>
</evidence>
<organism evidence="5 6">
    <name type="scientific">Nonomuraea jabiensis</name>
    <dbReference type="NCBI Taxonomy" id="882448"/>
    <lineage>
        <taxon>Bacteria</taxon>
        <taxon>Bacillati</taxon>
        <taxon>Actinomycetota</taxon>
        <taxon>Actinomycetes</taxon>
        <taxon>Streptosporangiales</taxon>
        <taxon>Streptosporangiaceae</taxon>
        <taxon>Nonomuraea</taxon>
    </lineage>
</organism>
<dbReference type="EMBL" id="JACHMB010000001">
    <property type="protein sequence ID" value="MBB5782802.1"/>
    <property type="molecule type" value="Genomic_DNA"/>
</dbReference>
<keyword evidence="2" id="KW-0560">Oxidoreductase</keyword>
<dbReference type="PANTHER" id="PTHR43708:SF5">
    <property type="entry name" value="CONSERVED EXPRESSED OXIDOREDUCTASE (EUROFUNG)-RELATED"/>
    <property type="match status" value="1"/>
</dbReference>
<evidence type="ECO:0000313" key="6">
    <source>
        <dbReference type="Proteomes" id="UP000579153"/>
    </source>
</evidence>
<dbReference type="SUPFAM" id="SSF55347">
    <property type="entry name" value="Glyceraldehyde-3-phosphate dehydrogenase-like, C-terminal domain"/>
    <property type="match status" value="1"/>
</dbReference>
<dbReference type="GO" id="GO:0016491">
    <property type="term" value="F:oxidoreductase activity"/>
    <property type="evidence" value="ECO:0007669"/>
    <property type="project" value="UniProtKB-KW"/>
</dbReference>
<dbReference type="Gene3D" id="3.30.360.10">
    <property type="entry name" value="Dihydrodipicolinate Reductase, domain 2"/>
    <property type="match status" value="1"/>
</dbReference>
<dbReference type="AlphaFoldDB" id="A0A7W9LGD0"/>
<comment type="caution">
    <text evidence="5">The sequence shown here is derived from an EMBL/GenBank/DDBJ whole genome shotgun (WGS) entry which is preliminary data.</text>
</comment>
<sequence length="348" mass="37215">MRNDSPIRVAVIGFGTAGRFFHAPFLAADPAYDLRLIITGDPDRQAAARAAHPSATVAATADAVTAHASDLDLVVVGTPPSTHVELAGNALRAGLDVVVDKPFTPTAAEGRKLIALAAELGRRLTVFQNRRWDADFRTLRRLIADGRLGTVHAFESRFEWWRPDGLGGWKGETGVADGGGILFDLGTHLIDQALQLFGPVTEVLADVNRRDPRAGCDADDDTVVILRHACGTSSRLTMSSVAALPGPRFRVLGSRNGYVKHGLDGQEAALKAGTSPADPAFGREPEDCWGRLGQGHETTPVEPERGNYAEFYRLLALALRDGADLPVDPGDAVDVLDVIERAHTNAKK</sequence>
<accession>A0A7W9LGD0</accession>
<dbReference type="SUPFAM" id="SSF51735">
    <property type="entry name" value="NAD(P)-binding Rossmann-fold domains"/>
    <property type="match status" value="1"/>
</dbReference>
<proteinExistence type="inferred from homology"/>
<dbReference type="InterPro" id="IPR036291">
    <property type="entry name" value="NAD(P)-bd_dom_sf"/>
</dbReference>
<protein>
    <submittedName>
        <fullName evidence="5">Putative dehydrogenase</fullName>
    </submittedName>
</protein>
<dbReference type="PANTHER" id="PTHR43708">
    <property type="entry name" value="CONSERVED EXPRESSED OXIDOREDUCTASE (EUROFUNG)"/>
    <property type="match status" value="1"/>
</dbReference>
<dbReference type="GO" id="GO:0000166">
    <property type="term" value="F:nucleotide binding"/>
    <property type="evidence" value="ECO:0007669"/>
    <property type="project" value="InterPro"/>
</dbReference>
<gene>
    <name evidence="5" type="ORF">HD596_009558</name>
</gene>
<comment type="similarity">
    <text evidence="1">Belongs to the Gfo/Idh/MocA family.</text>
</comment>
<dbReference type="Pfam" id="PF01408">
    <property type="entry name" value="GFO_IDH_MocA"/>
    <property type="match status" value="1"/>
</dbReference>
<evidence type="ECO:0000259" key="4">
    <source>
        <dbReference type="Pfam" id="PF22725"/>
    </source>
</evidence>
<reference evidence="5 6" key="1">
    <citation type="submission" date="2020-08" db="EMBL/GenBank/DDBJ databases">
        <title>Sequencing the genomes of 1000 actinobacteria strains.</title>
        <authorList>
            <person name="Klenk H.-P."/>
        </authorList>
    </citation>
    <scope>NUCLEOTIDE SEQUENCE [LARGE SCALE GENOMIC DNA]</scope>
    <source>
        <strain evidence="5 6">DSM 45507</strain>
    </source>
</reference>
<dbReference type="Pfam" id="PF22725">
    <property type="entry name" value="GFO_IDH_MocA_C3"/>
    <property type="match status" value="1"/>
</dbReference>
<dbReference type="InterPro" id="IPR000683">
    <property type="entry name" value="Gfo/Idh/MocA-like_OxRdtase_N"/>
</dbReference>
<name>A0A7W9LGD0_9ACTN</name>
<keyword evidence="6" id="KW-1185">Reference proteome</keyword>
<evidence type="ECO:0000256" key="2">
    <source>
        <dbReference type="ARBA" id="ARBA00023002"/>
    </source>
</evidence>